<evidence type="ECO:0000313" key="3">
    <source>
        <dbReference type="EnsemblPlants" id="KEH25297"/>
    </source>
</evidence>
<reference evidence="2 4" key="2">
    <citation type="journal article" date="2014" name="BMC Genomics">
        <title>An improved genome release (version Mt4.0) for the model legume Medicago truncatula.</title>
        <authorList>
            <person name="Tang H."/>
            <person name="Krishnakumar V."/>
            <person name="Bidwell S."/>
            <person name="Rosen B."/>
            <person name="Chan A."/>
            <person name="Zhou S."/>
            <person name="Gentzbittel L."/>
            <person name="Childs K.L."/>
            <person name="Yandell M."/>
            <person name="Gundlach H."/>
            <person name="Mayer K.F."/>
            <person name="Schwartz D.C."/>
            <person name="Town C.D."/>
        </authorList>
    </citation>
    <scope>GENOME REANNOTATION</scope>
    <source>
        <strain evidence="2">A17</strain>
        <strain evidence="3 4">cv. Jemalong A17</strain>
    </source>
</reference>
<evidence type="ECO:0000256" key="1">
    <source>
        <dbReference type="SAM" id="Phobius"/>
    </source>
</evidence>
<reference evidence="3" key="3">
    <citation type="submission" date="2015-04" db="UniProtKB">
        <authorList>
            <consortium name="EnsemblPlants"/>
        </authorList>
    </citation>
    <scope>IDENTIFICATION</scope>
    <source>
        <strain evidence="3">cv. Jemalong A17</strain>
    </source>
</reference>
<accession>G7ZZ61</accession>
<feature type="transmembrane region" description="Helical" evidence="1">
    <location>
        <begin position="36"/>
        <end position="60"/>
    </location>
</feature>
<proteinExistence type="predicted"/>
<dbReference type="PaxDb" id="3880-AES84499"/>
<keyword evidence="1 2" id="KW-0812">Transmembrane</keyword>
<reference evidence="2 4" key="1">
    <citation type="journal article" date="2011" name="Nature">
        <title>The Medicago genome provides insight into the evolution of rhizobial symbioses.</title>
        <authorList>
            <person name="Young N.D."/>
            <person name="Debelle F."/>
            <person name="Oldroyd G.E."/>
            <person name="Geurts R."/>
            <person name="Cannon S.B."/>
            <person name="Udvardi M.K."/>
            <person name="Benedito V.A."/>
            <person name="Mayer K.F."/>
            <person name="Gouzy J."/>
            <person name="Schoof H."/>
            <person name="Van de Peer Y."/>
            <person name="Proost S."/>
            <person name="Cook D.R."/>
            <person name="Meyers B.C."/>
            <person name="Spannagl M."/>
            <person name="Cheung F."/>
            <person name="De Mita S."/>
            <person name="Krishnakumar V."/>
            <person name="Gundlach H."/>
            <person name="Zhou S."/>
            <person name="Mudge J."/>
            <person name="Bharti A.K."/>
            <person name="Murray J.D."/>
            <person name="Naoumkina M.A."/>
            <person name="Rosen B."/>
            <person name="Silverstein K.A."/>
            <person name="Tang H."/>
            <person name="Rombauts S."/>
            <person name="Zhao P.X."/>
            <person name="Zhou P."/>
            <person name="Barbe V."/>
            <person name="Bardou P."/>
            <person name="Bechner M."/>
            <person name="Bellec A."/>
            <person name="Berger A."/>
            <person name="Berges H."/>
            <person name="Bidwell S."/>
            <person name="Bisseling T."/>
            <person name="Choisne N."/>
            <person name="Couloux A."/>
            <person name="Denny R."/>
            <person name="Deshpande S."/>
            <person name="Dai X."/>
            <person name="Doyle J.J."/>
            <person name="Dudez A.M."/>
            <person name="Farmer A.D."/>
            <person name="Fouteau S."/>
            <person name="Franken C."/>
            <person name="Gibelin C."/>
            <person name="Gish J."/>
            <person name="Goldstein S."/>
            <person name="Gonzalez A.J."/>
            <person name="Green P.J."/>
            <person name="Hallab A."/>
            <person name="Hartog M."/>
            <person name="Hua A."/>
            <person name="Humphray S.J."/>
            <person name="Jeong D.H."/>
            <person name="Jing Y."/>
            <person name="Jocker A."/>
            <person name="Kenton S.M."/>
            <person name="Kim D.J."/>
            <person name="Klee K."/>
            <person name="Lai H."/>
            <person name="Lang C."/>
            <person name="Lin S."/>
            <person name="Macmil S.L."/>
            <person name="Magdelenat G."/>
            <person name="Matthews L."/>
            <person name="McCorrison J."/>
            <person name="Monaghan E.L."/>
            <person name="Mun J.H."/>
            <person name="Najar F.Z."/>
            <person name="Nicholson C."/>
            <person name="Noirot C."/>
            <person name="O'Bleness M."/>
            <person name="Paule C.R."/>
            <person name="Poulain J."/>
            <person name="Prion F."/>
            <person name="Qin B."/>
            <person name="Qu C."/>
            <person name="Retzel E.F."/>
            <person name="Riddle C."/>
            <person name="Sallet E."/>
            <person name="Samain S."/>
            <person name="Samson N."/>
            <person name="Sanders I."/>
            <person name="Saurat O."/>
            <person name="Scarpelli C."/>
            <person name="Schiex T."/>
            <person name="Segurens B."/>
            <person name="Severin A.J."/>
            <person name="Sherrier D.J."/>
            <person name="Shi R."/>
            <person name="Sims S."/>
            <person name="Singer S.R."/>
            <person name="Sinharoy S."/>
            <person name="Sterck L."/>
            <person name="Viollet A."/>
            <person name="Wang B.B."/>
            <person name="Wang K."/>
            <person name="Wang M."/>
            <person name="Wang X."/>
            <person name="Warfsmann J."/>
            <person name="Weissenbach J."/>
            <person name="White D.D."/>
            <person name="White J.D."/>
            <person name="Wiley G.B."/>
            <person name="Wincker P."/>
            <person name="Xing Y."/>
            <person name="Yang L."/>
            <person name="Yao Z."/>
            <person name="Ying F."/>
            <person name="Zhai J."/>
            <person name="Zhou L."/>
            <person name="Zuber A."/>
            <person name="Denarie J."/>
            <person name="Dixon R.A."/>
            <person name="May G.D."/>
            <person name="Schwartz D.C."/>
            <person name="Rogers J."/>
            <person name="Quetier F."/>
            <person name="Town C.D."/>
            <person name="Roe B.A."/>
        </authorList>
    </citation>
    <scope>NUCLEOTIDE SEQUENCE [LARGE SCALE GENOMIC DNA]</scope>
    <source>
        <strain evidence="2">A17</strain>
        <strain evidence="3 4">cv. Jemalong A17</strain>
    </source>
</reference>
<organism evidence="3">
    <name type="scientific">Medicago truncatula</name>
    <name type="common">Barrel medic</name>
    <name type="synonym">Medicago tribuloides</name>
    <dbReference type="NCBI Taxonomy" id="3880"/>
    <lineage>
        <taxon>Eukaryota</taxon>
        <taxon>Viridiplantae</taxon>
        <taxon>Streptophyta</taxon>
        <taxon>Embryophyta</taxon>
        <taxon>Tracheophyta</taxon>
        <taxon>Spermatophyta</taxon>
        <taxon>Magnoliopsida</taxon>
        <taxon>eudicotyledons</taxon>
        <taxon>Gunneridae</taxon>
        <taxon>Pentapetalae</taxon>
        <taxon>rosids</taxon>
        <taxon>fabids</taxon>
        <taxon>Fabales</taxon>
        <taxon>Fabaceae</taxon>
        <taxon>Papilionoideae</taxon>
        <taxon>50 kb inversion clade</taxon>
        <taxon>NPAAA clade</taxon>
        <taxon>Hologalegina</taxon>
        <taxon>IRL clade</taxon>
        <taxon>Trifolieae</taxon>
        <taxon>Medicago</taxon>
    </lineage>
</organism>
<gene>
    <name evidence="2" type="ordered locus">MTR_6g017005</name>
</gene>
<evidence type="ECO:0000313" key="4">
    <source>
        <dbReference type="Proteomes" id="UP000002051"/>
    </source>
</evidence>
<dbReference type="AlphaFoldDB" id="G7ZZ61"/>
<keyword evidence="4" id="KW-1185">Reference proteome</keyword>
<keyword evidence="1" id="KW-0472">Membrane</keyword>
<dbReference type="EnsemblPlants" id="KEH25297">
    <property type="protein sequence ID" value="KEH25297"/>
    <property type="gene ID" value="MTR_6g017005"/>
</dbReference>
<sequence length="85" mass="9849">MVYIPLDQPTTFRKRKRIELPRSPPTLIVTDSGDSWMINLFGVWVCSFAIIEGSDGVLIWQTNKCMRTYTLNFMLRLLSSDFMAN</sequence>
<dbReference type="EMBL" id="CM001222">
    <property type="protein sequence ID" value="KEH25297.1"/>
    <property type="molecule type" value="Genomic_DNA"/>
</dbReference>
<protein>
    <submittedName>
        <fullName evidence="2">Transmembrane protein, putative</fullName>
    </submittedName>
</protein>
<dbReference type="Proteomes" id="UP000002051">
    <property type="component" value="Chromosome 6"/>
</dbReference>
<name>G7ZZ61_MEDTR</name>
<keyword evidence="1" id="KW-1133">Transmembrane helix</keyword>
<dbReference type="HOGENOM" id="CLU_2516072_0_0_1"/>
<evidence type="ECO:0000313" key="2">
    <source>
        <dbReference type="EMBL" id="KEH25297.1"/>
    </source>
</evidence>